<dbReference type="NCBIfam" id="TIGR00115">
    <property type="entry name" value="tig"/>
    <property type="match status" value="1"/>
</dbReference>
<evidence type="ECO:0000256" key="14">
    <source>
        <dbReference type="RuleBase" id="RU003914"/>
    </source>
</evidence>
<sequence length="432" mass="51634">MQIEKINNDCIRYNFNINIKEFDLFVKKAFEKIKHKVEVKGFRKGFVTRDVFEKNFDKKPLYKESFELLVQDKLKCIFENKNYNIIGSPKIVNFVFEDLINKKDFFNFGLEFVLKPKITLCDYKKIKVNVKLEEVKEKEIENKLDLLLKENPILENKKENENVLELGDFAVFDFEGYLNGELFKGGTAIDYTLEIGSNNFIDGFEKQMIGMKVNEKKEINVRFPDNYLNKQLASKEVIFKIFLKNIKIKKNVVWNDELVKNLKFPDINNLEEFKIKIKKELESQKKYEKEEKEKELILDFLIKNSNLNVPSSLIEEEVEHAKRDFEKELNSKNINLEQYLESNNWNKEQFEQNIKDKTLINVKLNFLLDEIAFIEKIKFSPEELELHYQKIKNEFKIDVDKLKQNSFFVENIETNLLRQKVMEFLFKTNIIH</sequence>
<dbReference type="HAMAP" id="MF_00303">
    <property type="entry name" value="Trigger_factor_Tig"/>
    <property type="match status" value="1"/>
</dbReference>
<dbReference type="AlphaFoldDB" id="A0A975ILT9"/>
<dbReference type="GO" id="GO:0006457">
    <property type="term" value="P:protein folding"/>
    <property type="evidence" value="ECO:0007669"/>
    <property type="project" value="UniProtKB-UniRule"/>
</dbReference>
<evidence type="ECO:0000256" key="9">
    <source>
        <dbReference type="ARBA" id="ARBA00023306"/>
    </source>
</evidence>
<dbReference type="InterPro" id="IPR046357">
    <property type="entry name" value="PPIase_dom_sf"/>
</dbReference>
<evidence type="ECO:0000259" key="16">
    <source>
        <dbReference type="PROSITE" id="PS50059"/>
    </source>
</evidence>
<dbReference type="InterPro" id="IPR008880">
    <property type="entry name" value="Trigger_fac_C"/>
</dbReference>
<evidence type="ECO:0000256" key="11">
    <source>
        <dbReference type="ARBA" id="ARBA00029986"/>
    </source>
</evidence>
<dbReference type="InterPro" id="IPR005215">
    <property type="entry name" value="Trig_fac"/>
</dbReference>
<comment type="subcellular location">
    <subcellularLocation>
        <location evidence="12">Cytoplasm</location>
    </subcellularLocation>
    <text evidence="12">About half TF is bound to the ribosome near the polypeptide exit tunnel while the other half is free in the cytoplasm.</text>
</comment>
<dbReference type="Gene3D" id="3.10.50.40">
    <property type="match status" value="1"/>
</dbReference>
<comment type="function">
    <text evidence="10 12">Involved in protein export. Acts as a chaperone by maintaining the newly synthesized protein in an open conformation. Functions as a peptidyl-prolyl cis-trans isomerase.</text>
</comment>
<feature type="coiled-coil region" evidence="15">
    <location>
        <begin position="130"/>
        <end position="157"/>
    </location>
</feature>
<evidence type="ECO:0000313" key="18">
    <source>
        <dbReference type="Proteomes" id="UP000672038"/>
    </source>
</evidence>
<dbReference type="GO" id="GO:0003755">
    <property type="term" value="F:peptidyl-prolyl cis-trans isomerase activity"/>
    <property type="evidence" value="ECO:0007669"/>
    <property type="project" value="UniProtKB-UniRule"/>
</dbReference>
<evidence type="ECO:0000256" key="5">
    <source>
        <dbReference type="ARBA" id="ARBA00022618"/>
    </source>
</evidence>
<gene>
    <name evidence="12 17" type="primary">tig</name>
    <name evidence="17" type="ORF">LFWB_1080</name>
</gene>
<evidence type="ECO:0000256" key="6">
    <source>
        <dbReference type="ARBA" id="ARBA00023110"/>
    </source>
</evidence>
<evidence type="ECO:0000256" key="2">
    <source>
        <dbReference type="ARBA" id="ARBA00005464"/>
    </source>
</evidence>
<keyword evidence="8 12" id="KW-0413">Isomerase</keyword>
<organism evidence="17 18">
    <name type="scientific">Loofah witches'-broom phytoplasma</name>
    <dbReference type="NCBI Taxonomy" id="35773"/>
    <lineage>
        <taxon>Bacteria</taxon>
        <taxon>Bacillati</taxon>
        <taxon>Mycoplasmatota</taxon>
        <taxon>Mollicutes</taxon>
        <taxon>Acholeplasmatales</taxon>
        <taxon>Acholeplasmataceae</taxon>
        <taxon>Candidatus Phytoplasma</taxon>
        <taxon>16SrVIII (Loofah witches'-broom group)</taxon>
    </lineage>
</organism>
<dbReference type="InterPro" id="IPR027304">
    <property type="entry name" value="Trigger_fact/SurA_dom_sf"/>
</dbReference>
<evidence type="ECO:0000256" key="7">
    <source>
        <dbReference type="ARBA" id="ARBA00023186"/>
    </source>
</evidence>
<keyword evidence="7 12" id="KW-0143">Chaperone</keyword>
<evidence type="ECO:0000256" key="8">
    <source>
        <dbReference type="ARBA" id="ARBA00023235"/>
    </source>
</evidence>
<evidence type="ECO:0000256" key="3">
    <source>
        <dbReference type="ARBA" id="ARBA00013194"/>
    </source>
</evidence>
<dbReference type="InterPro" id="IPR037041">
    <property type="entry name" value="Trigger_fac_C_sf"/>
</dbReference>
<protein>
    <recommendedName>
        <fullName evidence="4 12">Trigger factor</fullName>
        <shortName evidence="12">TF</shortName>
        <ecNumber evidence="3 12">5.2.1.8</ecNumber>
    </recommendedName>
    <alternativeName>
        <fullName evidence="11 12">PPIase</fullName>
    </alternativeName>
</protein>
<dbReference type="SUPFAM" id="SSF109998">
    <property type="entry name" value="Triger factor/SurA peptide-binding domain-like"/>
    <property type="match status" value="1"/>
</dbReference>
<evidence type="ECO:0000256" key="4">
    <source>
        <dbReference type="ARBA" id="ARBA00016902"/>
    </source>
</evidence>
<comment type="catalytic activity">
    <reaction evidence="1 12 13">
        <text>[protein]-peptidylproline (omega=180) = [protein]-peptidylproline (omega=0)</text>
        <dbReference type="Rhea" id="RHEA:16237"/>
        <dbReference type="Rhea" id="RHEA-COMP:10747"/>
        <dbReference type="Rhea" id="RHEA-COMP:10748"/>
        <dbReference type="ChEBI" id="CHEBI:83833"/>
        <dbReference type="ChEBI" id="CHEBI:83834"/>
        <dbReference type="EC" id="5.2.1.8"/>
    </reaction>
</comment>
<proteinExistence type="inferred from homology"/>
<dbReference type="EC" id="5.2.1.8" evidence="3 12"/>
<feature type="domain" description="PPIase FKBP-type" evidence="16">
    <location>
        <begin position="167"/>
        <end position="227"/>
    </location>
</feature>
<evidence type="ECO:0000256" key="13">
    <source>
        <dbReference type="PROSITE-ProRule" id="PRU00277"/>
    </source>
</evidence>
<dbReference type="EMBL" id="CP054393">
    <property type="protein sequence ID" value="QTX02678.1"/>
    <property type="molecule type" value="Genomic_DNA"/>
</dbReference>
<comment type="domain">
    <text evidence="12">Consists of 3 domains; the N-terminus binds the ribosome, the middle domain has PPIase activity, while the C-terminus has intrinsic chaperone activity on its own.</text>
</comment>
<dbReference type="GO" id="GO:0051301">
    <property type="term" value="P:cell division"/>
    <property type="evidence" value="ECO:0007669"/>
    <property type="project" value="UniProtKB-KW"/>
</dbReference>
<dbReference type="PROSITE" id="PS50059">
    <property type="entry name" value="FKBP_PPIASE"/>
    <property type="match status" value="1"/>
</dbReference>
<keyword evidence="15" id="KW-0175">Coiled coil</keyword>
<dbReference type="Pfam" id="PF05698">
    <property type="entry name" value="Trigger_C"/>
    <property type="match status" value="1"/>
</dbReference>
<dbReference type="Proteomes" id="UP000672038">
    <property type="component" value="Chromosome"/>
</dbReference>
<dbReference type="InterPro" id="IPR036611">
    <property type="entry name" value="Trigger_fac_ribosome-bd_sf"/>
</dbReference>
<dbReference type="PIRSF" id="PIRSF003095">
    <property type="entry name" value="Trigger_factor"/>
    <property type="match status" value="1"/>
</dbReference>
<keyword evidence="6 12" id="KW-0697">Rotamase</keyword>
<evidence type="ECO:0000313" key="17">
    <source>
        <dbReference type="EMBL" id="QTX02678.1"/>
    </source>
</evidence>
<dbReference type="GO" id="GO:0005737">
    <property type="term" value="C:cytoplasm"/>
    <property type="evidence" value="ECO:0007669"/>
    <property type="project" value="UniProtKB-SubCell"/>
</dbReference>
<evidence type="ECO:0000256" key="15">
    <source>
        <dbReference type="SAM" id="Coils"/>
    </source>
</evidence>
<name>A0A975ILT9_LOWBP</name>
<dbReference type="SUPFAM" id="SSF102735">
    <property type="entry name" value="Trigger factor ribosome-binding domain"/>
    <property type="match status" value="1"/>
</dbReference>
<keyword evidence="9 12" id="KW-0131">Cell cycle</keyword>
<evidence type="ECO:0000256" key="10">
    <source>
        <dbReference type="ARBA" id="ARBA00024849"/>
    </source>
</evidence>
<dbReference type="InterPro" id="IPR001179">
    <property type="entry name" value="PPIase_FKBP_dom"/>
</dbReference>
<dbReference type="Pfam" id="PF05697">
    <property type="entry name" value="Trigger_N"/>
    <property type="match status" value="1"/>
</dbReference>
<keyword evidence="12" id="KW-0963">Cytoplasm</keyword>
<dbReference type="Gene3D" id="3.30.70.1050">
    <property type="entry name" value="Trigger factor ribosome-binding domain"/>
    <property type="match status" value="1"/>
</dbReference>
<accession>A0A975ILT9</accession>
<dbReference type="Gene3D" id="1.10.3120.10">
    <property type="entry name" value="Trigger factor, C-terminal domain"/>
    <property type="match status" value="1"/>
</dbReference>
<keyword evidence="18" id="KW-1185">Reference proteome</keyword>
<evidence type="ECO:0000256" key="1">
    <source>
        <dbReference type="ARBA" id="ARBA00000971"/>
    </source>
</evidence>
<reference evidence="17" key="1">
    <citation type="submission" date="2020-06" db="EMBL/GenBank/DDBJ databases">
        <title>Complete genome sequence of Candidatus Phytoplasma luffae NCHU2019.</title>
        <authorList>
            <person name="Cho S.-T."/>
            <person name="Tan C.-M."/>
            <person name="Li J.-R."/>
            <person name="Chien Y.-Y."/>
            <person name="Chiu Y.-C."/>
            <person name="Yang J.-Y."/>
            <person name="Kuo C.-H."/>
        </authorList>
    </citation>
    <scope>NUCLEOTIDE SEQUENCE</scope>
    <source>
        <strain evidence="17">NCHU2019</strain>
    </source>
</reference>
<dbReference type="InterPro" id="IPR008881">
    <property type="entry name" value="Trigger_fac_ribosome-bd_bac"/>
</dbReference>
<dbReference type="FunFam" id="3.10.50.40:FF:000001">
    <property type="entry name" value="Trigger factor"/>
    <property type="match status" value="1"/>
</dbReference>
<dbReference type="KEGG" id="pluf:LFWB_1080"/>
<keyword evidence="5 12" id="KW-0132">Cell division</keyword>
<dbReference type="SUPFAM" id="SSF54534">
    <property type="entry name" value="FKBP-like"/>
    <property type="match status" value="1"/>
</dbReference>
<dbReference type="RefSeq" id="WP_210954754.1">
    <property type="nucleotide sequence ID" value="NZ_CP054393.1"/>
</dbReference>
<dbReference type="Pfam" id="PF00254">
    <property type="entry name" value="FKBP_C"/>
    <property type="match status" value="1"/>
</dbReference>
<evidence type="ECO:0000256" key="12">
    <source>
        <dbReference type="HAMAP-Rule" id="MF_00303"/>
    </source>
</evidence>
<comment type="similarity">
    <text evidence="2 12 14">Belongs to the FKBP-type PPIase family. Tig subfamily.</text>
</comment>
<dbReference type="GO" id="GO:0015031">
    <property type="term" value="P:protein transport"/>
    <property type="evidence" value="ECO:0007669"/>
    <property type="project" value="UniProtKB-UniRule"/>
</dbReference>